<evidence type="ECO:0000256" key="1">
    <source>
        <dbReference type="ARBA" id="ARBA00001947"/>
    </source>
</evidence>
<evidence type="ECO:0000256" key="15">
    <source>
        <dbReference type="ARBA" id="ARBA00023157"/>
    </source>
</evidence>
<dbReference type="CDD" id="cd03860">
    <property type="entry name" value="M14_CP_A-B_like"/>
    <property type="match status" value="1"/>
</dbReference>
<evidence type="ECO:0000313" key="19">
    <source>
        <dbReference type="EMBL" id="KZZ92867.1"/>
    </source>
</evidence>
<keyword evidence="5" id="KW-0964">Secreted</keyword>
<dbReference type="PROSITE" id="PS52035">
    <property type="entry name" value="PEPTIDASE_M14"/>
    <property type="match status" value="1"/>
</dbReference>
<keyword evidence="8" id="KW-0479">Metal-binding</keyword>
<keyword evidence="13" id="KW-0482">Metalloprotease</keyword>
<proteinExistence type="inferred from homology"/>
<keyword evidence="7" id="KW-0645">Protease</keyword>
<dbReference type="Gene3D" id="3.40.630.10">
    <property type="entry name" value="Zn peptidases"/>
    <property type="match status" value="1"/>
</dbReference>
<dbReference type="InterPro" id="IPR003146">
    <property type="entry name" value="M14A_act_pep"/>
</dbReference>
<name>A0A167ZMQ7_9HYPO</name>
<dbReference type="Gene3D" id="3.30.70.340">
    <property type="entry name" value="Metallocarboxypeptidase-like"/>
    <property type="match status" value="1"/>
</dbReference>
<evidence type="ECO:0000256" key="13">
    <source>
        <dbReference type="ARBA" id="ARBA00023049"/>
    </source>
</evidence>
<dbReference type="PANTHER" id="PTHR11705:SF143">
    <property type="entry name" value="SLL0236 PROTEIN"/>
    <property type="match status" value="1"/>
</dbReference>
<evidence type="ECO:0000256" key="4">
    <source>
        <dbReference type="ARBA" id="ARBA00005988"/>
    </source>
</evidence>
<keyword evidence="14" id="KW-0865">Zymogen</keyword>
<dbReference type="Proteomes" id="UP000078544">
    <property type="component" value="Unassembled WGS sequence"/>
</dbReference>
<protein>
    <recommendedName>
        <fullName evidence="16">Carboxypeptidase M14A</fullName>
    </recommendedName>
</protein>
<evidence type="ECO:0000256" key="10">
    <source>
        <dbReference type="ARBA" id="ARBA00022801"/>
    </source>
</evidence>
<dbReference type="AlphaFoldDB" id="A0A167ZMQ7"/>
<dbReference type="SUPFAM" id="SSF54897">
    <property type="entry name" value="Protease propeptides/inhibitors"/>
    <property type="match status" value="1"/>
</dbReference>
<evidence type="ECO:0000256" key="14">
    <source>
        <dbReference type="ARBA" id="ARBA00023145"/>
    </source>
</evidence>
<dbReference type="PANTHER" id="PTHR11705">
    <property type="entry name" value="PROTEASE FAMILY M14 CARBOXYPEPTIDASE A,B"/>
    <property type="match status" value="1"/>
</dbReference>
<evidence type="ECO:0000256" key="11">
    <source>
        <dbReference type="ARBA" id="ARBA00022833"/>
    </source>
</evidence>
<evidence type="ECO:0000259" key="18">
    <source>
        <dbReference type="PROSITE" id="PS52035"/>
    </source>
</evidence>
<dbReference type="InterPro" id="IPR000834">
    <property type="entry name" value="Peptidase_M14"/>
</dbReference>
<organism evidence="19 20">
    <name type="scientific">Moelleriella libera RCEF 2490</name>
    <dbReference type="NCBI Taxonomy" id="1081109"/>
    <lineage>
        <taxon>Eukaryota</taxon>
        <taxon>Fungi</taxon>
        <taxon>Dikarya</taxon>
        <taxon>Ascomycota</taxon>
        <taxon>Pezizomycotina</taxon>
        <taxon>Sordariomycetes</taxon>
        <taxon>Hypocreomycetidae</taxon>
        <taxon>Hypocreales</taxon>
        <taxon>Clavicipitaceae</taxon>
        <taxon>Moelleriella</taxon>
    </lineage>
</organism>
<comment type="subcellular location">
    <subcellularLocation>
        <location evidence="3">Secreted</location>
    </subcellularLocation>
</comment>
<keyword evidence="20" id="KW-1185">Reference proteome</keyword>
<keyword evidence="10" id="KW-0378">Hydrolase</keyword>
<dbReference type="OrthoDB" id="3626597at2759"/>
<dbReference type="STRING" id="1081109.A0A167ZMQ7"/>
<accession>A0A167ZMQ7</accession>
<evidence type="ECO:0000256" key="8">
    <source>
        <dbReference type="ARBA" id="ARBA00022723"/>
    </source>
</evidence>
<evidence type="ECO:0000256" key="9">
    <source>
        <dbReference type="ARBA" id="ARBA00022729"/>
    </source>
</evidence>
<sequence length="415" mass="46150">MKSALVFASLASAAIIHSPVSYQGHKVFRIPVLENGDHIRTVIDQLELDVWQPPAKKGAYADVQVAPHKLAAFEKRMSGHTYDKMHDDLAEAISLEAEFEGYDGPADNSTWFKSYHAYDDHLKWMQDMASQHSSNVKIVTSGNSHAGSPITGMHIFGSSGGGKKPAVVFHGTVHAREWIVAMSVEYMANELITKYSSDQAIKAVVEKYDFYIFPIVNIDGFKFSQTSDRMWRKNRNPNQGSNCVGTDVNRNWPYKWDVPGSSTNPCNEAYRGPSAGSSTELKSLSTYLQQIKSQQGVKLYIDWHSYSQLFMTPYSWSCTERPPNHNALQALAKGASDAIQRVHGLQFKYGPICNTIYPAAGSSVDWVNDVLKGENVFTVELRDTGKGGFILPPEQIIPSGEESFAGAMYLFQNMK</sequence>
<keyword evidence="9" id="KW-0732">Signal</keyword>
<feature type="active site" description="Proton donor/acceptor" evidence="17">
    <location>
        <position position="380"/>
    </location>
</feature>
<evidence type="ECO:0000256" key="2">
    <source>
        <dbReference type="ARBA" id="ARBA00003091"/>
    </source>
</evidence>
<evidence type="ECO:0000256" key="5">
    <source>
        <dbReference type="ARBA" id="ARBA00022525"/>
    </source>
</evidence>
<evidence type="ECO:0000313" key="20">
    <source>
        <dbReference type="Proteomes" id="UP000078544"/>
    </source>
</evidence>
<dbReference type="InterPro" id="IPR036990">
    <property type="entry name" value="M14A-like_propep"/>
</dbReference>
<evidence type="ECO:0000256" key="17">
    <source>
        <dbReference type="PROSITE-ProRule" id="PRU01379"/>
    </source>
</evidence>
<keyword evidence="11" id="KW-0862">Zinc</keyword>
<comment type="similarity">
    <text evidence="4 17">Belongs to the peptidase M14 family.</text>
</comment>
<evidence type="ECO:0000256" key="12">
    <source>
        <dbReference type="ARBA" id="ARBA00023026"/>
    </source>
</evidence>
<dbReference type="Pfam" id="PF02244">
    <property type="entry name" value="Propep_M14"/>
    <property type="match status" value="1"/>
</dbReference>
<evidence type="ECO:0000256" key="6">
    <source>
        <dbReference type="ARBA" id="ARBA00022645"/>
    </source>
</evidence>
<dbReference type="PRINTS" id="PR00765">
    <property type="entry name" value="CRBOXYPTASEA"/>
</dbReference>
<comment type="caution">
    <text evidence="19">The sequence shown here is derived from an EMBL/GenBank/DDBJ whole genome shotgun (WGS) entry which is preliminary data.</text>
</comment>
<dbReference type="GO" id="GO:0006508">
    <property type="term" value="P:proteolysis"/>
    <property type="evidence" value="ECO:0007669"/>
    <property type="project" value="UniProtKB-KW"/>
</dbReference>
<evidence type="ECO:0000256" key="3">
    <source>
        <dbReference type="ARBA" id="ARBA00004613"/>
    </source>
</evidence>
<dbReference type="SMART" id="SM00631">
    <property type="entry name" value="Zn_pept"/>
    <property type="match status" value="1"/>
</dbReference>
<dbReference type="GO" id="GO:0008270">
    <property type="term" value="F:zinc ion binding"/>
    <property type="evidence" value="ECO:0007669"/>
    <property type="project" value="InterPro"/>
</dbReference>
<dbReference type="EMBL" id="AZGY01000014">
    <property type="protein sequence ID" value="KZZ92867.1"/>
    <property type="molecule type" value="Genomic_DNA"/>
</dbReference>
<evidence type="ECO:0000256" key="16">
    <source>
        <dbReference type="ARBA" id="ARBA00081330"/>
    </source>
</evidence>
<reference evidence="19 20" key="1">
    <citation type="journal article" date="2016" name="Genome Biol. Evol.">
        <title>Divergent and convergent evolution of fungal pathogenicity.</title>
        <authorList>
            <person name="Shang Y."/>
            <person name="Xiao G."/>
            <person name="Zheng P."/>
            <person name="Cen K."/>
            <person name="Zhan S."/>
            <person name="Wang C."/>
        </authorList>
    </citation>
    <scope>NUCLEOTIDE SEQUENCE [LARGE SCALE GENOMIC DNA]</scope>
    <source>
        <strain evidence="19 20">RCEF 2490</strain>
    </source>
</reference>
<keyword evidence="12" id="KW-0843">Virulence</keyword>
<keyword evidence="6 19" id="KW-0121">Carboxypeptidase</keyword>
<dbReference type="GO" id="GO:0005576">
    <property type="term" value="C:extracellular region"/>
    <property type="evidence" value="ECO:0007669"/>
    <property type="project" value="UniProtKB-SubCell"/>
</dbReference>
<comment type="cofactor">
    <cofactor evidence="1">
        <name>Zn(2+)</name>
        <dbReference type="ChEBI" id="CHEBI:29105"/>
    </cofactor>
</comment>
<evidence type="ECO:0000256" key="7">
    <source>
        <dbReference type="ARBA" id="ARBA00022670"/>
    </source>
</evidence>
<dbReference type="GO" id="GO:0004181">
    <property type="term" value="F:metallocarboxypeptidase activity"/>
    <property type="evidence" value="ECO:0007669"/>
    <property type="project" value="InterPro"/>
</dbReference>
<dbReference type="SUPFAM" id="SSF53187">
    <property type="entry name" value="Zn-dependent exopeptidases"/>
    <property type="match status" value="1"/>
</dbReference>
<gene>
    <name evidence="19" type="ORF">AAL_05899</name>
</gene>
<dbReference type="FunFam" id="3.40.630.10:FF:000040">
    <property type="entry name" value="zinc carboxypeptidase"/>
    <property type="match status" value="1"/>
</dbReference>
<comment type="function">
    <text evidence="2">Extracellular metalloprotease that contributes to pathogenicity.</text>
</comment>
<keyword evidence="15" id="KW-1015">Disulfide bond</keyword>
<feature type="domain" description="Peptidase M14" evidence="18">
    <location>
        <begin position="114"/>
        <end position="414"/>
    </location>
</feature>
<dbReference type="Pfam" id="PF00246">
    <property type="entry name" value="Peptidase_M14"/>
    <property type="match status" value="1"/>
</dbReference>